<dbReference type="OrthoDB" id="6399642at2"/>
<evidence type="ECO:0000313" key="2">
    <source>
        <dbReference type="Proteomes" id="UP000315303"/>
    </source>
</evidence>
<dbReference type="RefSeq" id="WP_140602881.1">
    <property type="nucleotide sequence ID" value="NZ_SAWY01000018.1"/>
</dbReference>
<proteinExistence type="predicted"/>
<comment type="caution">
    <text evidence="1">The sequence shown here is derived from an EMBL/GenBank/DDBJ whole genome shotgun (WGS) entry which is preliminary data.</text>
</comment>
<keyword evidence="2" id="KW-1185">Reference proteome</keyword>
<gene>
    <name evidence="1" type="ORF">EPA86_07840</name>
</gene>
<dbReference type="EMBL" id="SAWY01000018">
    <property type="protein sequence ID" value="TPH15871.1"/>
    <property type="molecule type" value="Genomic_DNA"/>
</dbReference>
<organism evidence="1 2">
    <name type="scientific">Litorilituus lipolyticus</name>
    <dbReference type="NCBI Taxonomy" id="2491017"/>
    <lineage>
        <taxon>Bacteria</taxon>
        <taxon>Pseudomonadati</taxon>
        <taxon>Pseudomonadota</taxon>
        <taxon>Gammaproteobacteria</taxon>
        <taxon>Alteromonadales</taxon>
        <taxon>Colwelliaceae</taxon>
        <taxon>Litorilituus</taxon>
    </lineage>
</organism>
<evidence type="ECO:0000313" key="1">
    <source>
        <dbReference type="EMBL" id="TPH15871.1"/>
    </source>
</evidence>
<sequence length="187" mass="22475">MNITMAAAKTAKVVYFCQRADGKEIRNKEEYERYLYKVIVQHLNVLDKNNWGQFEYLTWMAAVELYEIKHNLPSKLSNLRFELEQNHIGFFIEGKTKSIVESHIANLPNKFKRLGSIAEYEFYVYAITDEMLLKTRRNSFPPSEYNIDYFHDLVRLYELENNLPLLSEQLYCTDRFRYFRKLRQDLS</sequence>
<name>A0A502L0P9_9GAMM</name>
<protein>
    <submittedName>
        <fullName evidence="1">Uncharacterized protein</fullName>
    </submittedName>
</protein>
<dbReference type="AlphaFoldDB" id="A0A502L0P9"/>
<reference evidence="1 2" key="1">
    <citation type="submission" date="2019-01" db="EMBL/GenBank/DDBJ databases">
        <title>Litorilituus lipolytica sp. nov., isolated from intertidal sand of the Yellow Sea in China.</title>
        <authorList>
            <person name="Liu A."/>
        </authorList>
    </citation>
    <scope>NUCLEOTIDE SEQUENCE [LARGE SCALE GENOMIC DNA]</scope>
    <source>
        <strain evidence="1 2">RZ04</strain>
    </source>
</reference>
<accession>A0A502L0P9</accession>
<dbReference type="Proteomes" id="UP000315303">
    <property type="component" value="Unassembled WGS sequence"/>
</dbReference>